<dbReference type="VEuPathDB" id="FungiDB:SeMB42_g02645"/>
<name>A0A507D856_9FUNG</name>
<gene>
    <name evidence="2" type="ORF">SeLEV6574_g02538</name>
    <name evidence="3" type="ORF">SeMB42_g02645</name>
</gene>
<feature type="compositionally biased region" description="Polar residues" evidence="1">
    <location>
        <begin position="247"/>
        <end position="266"/>
    </location>
</feature>
<dbReference type="PANTHER" id="PTHR31400">
    <property type="entry name" value="GUANYLYL CYCLASE DOMAIN CONTAINING PROTEIN 1 GUCD1"/>
    <property type="match status" value="1"/>
</dbReference>
<keyword evidence="4" id="KW-1185">Reference proteome</keyword>
<dbReference type="Pfam" id="PF09778">
    <property type="entry name" value="Guanylate_cyc_2"/>
    <property type="match status" value="2"/>
</dbReference>
<evidence type="ECO:0000313" key="3">
    <source>
        <dbReference type="EMBL" id="TPX49328.1"/>
    </source>
</evidence>
<proteinExistence type="predicted"/>
<evidence type="ECO:0000313" key="5">
    <source>
        <dbReference type="Proteomes" id="UP000320475"/>
    </source>
</evidence>
<feature type="compositionally biased region" description="Low complexity" evidence="1">
    <location>
        <begin position="405"/>
        <end position="414"/>
    </location>
</feature>
<dbReference type="PANTHER" id="PTHR31400:SF1">
    <property type="entry name" value="PROTEIN GUCD1"/>
    <property type="match status" value="1"/>
</dbReference>
<dbReference type="Proteomes" id="UP000317494">
    <property type="component" value="Unassembled WGS sequence"/>
</dbReference>
<feature type="compositionally biased region" description="Low complexity" evidence="1">
    <location>
        <begin position="274"/>
        <end position="292"/>
    </location>
</feature>
<reference evidence="4 5" key="1">
    <citation type="journal article" date="2019" name="Sci. Rep.">
        <title>Comparative genomics of chytrid fungi reveal insights into the obligate biotrophic and pathogenic lifestyle of Synchytrium endobioticum.</title>
        <authorList>
            <person name="van de Vossenberg B.T.L.H."/>
            <person name="Warris S."/>
            <person name="Nguyen H.D.T."/>
            <person name="van Gent-Pelzer M.P.E."/>
            <person name="Joly D.L."/>
            <person name="van de Geest H.C."/>
            <person name="Bonants P.J.M."/>
            <person name="Smith D.S."/>
            <person name="Levesque C.A."/>
            <person name="van der Lee T.A.J."/>
        </authorList>
    </citation>
    <scope>NUCLEOTIDE SEQUENCE [LARGE SCALE GENOMIC DNA]</scope>
    <source>
        <strain evidence="2 5">LEV6574</strain>
        <strain evidence="3 4">MB42</strain>
    </source>
</reference>
<accession>A0A507D856</accession>
<dbReference type="EMBL" id="QEAM01000072">
    <property type="protein sequence ID" value="TPX47646.1"/>
    <property type="molecule type" value="Genomic_DNA"/>
</dbReference>
<evidence type="ECO:0000313" key="4">
    <source>
        <dbReference type="Proteomes" id="UP000317494"/>
    </source>
</evidence>
<evidence type="ECO:0000256" key="1">
    <source>
        <dbReference type="SAM" id="MobiDB-lite"/>
    </source>
</evidence>
<feature type="compositionally biased region" description="Polar residues" evidence="1">
    <location>
        <begin position="310"/>
        <end position="319"/>
    </location>
</feature>
<sequence>MSVPHVRQSLPWDCGVACVAMILSAAGMASKETGGPVRLEELLSACPSTSIWTIDLAYLLRYYGVDDFTYYTSYIGVNWRHAPKAFYKESISQDRARVHALFATAVEHRVRIAQMILALDDAKRFLLSARYAIVVLVNLALLKCRLCAKESKREWKLSGRTGFRSSSPVPSIPPPPQQSALQPQPFCNVYSGNASNPYTNNQSTATRSTHSTNPSTHSHNEWGPFVISKASMKSPPNSPNAHLKIHNNVSTPAGSPSSVANLYTNMSPPRVERPVSPSSSSTPRRNSSSQNRLINVNTTNLSFNKRHSHPTATSPTSNGSCLNAATSVLTWPIRTWARLVQCTCEALCGEDSCWSSSSPTVYQAPPSQSTSCWSYVPCLPSRTLNRPESAWIYSSIPAQPPTQPASGSSSVASSPNRKPASYDADFVGHYIVLVAYDSDRDIFWYRDPGANAELCCVKASILEQARGASGTDWDAIVAEGMIGLNNGNTRILSD</sequence>
<feature type="region of interest" description="Disordered" evidence="1">
    <location>
        <begin position="395"/>
        <end position="416"/>
    </location>
</feature>
<protein>
    <submittedName>
        <fullName evidence="2">Uncharacterized protein</fullName>
    </submittedName>
</protein>
<feature type="compositionally biased region" description="Polar residues" evidence="1">
    <location>
        <begin position="293"/>
        <end position="303"/>
    </location>
</feature>
<dbReference type="AlphaFoldDB" id="A0A507D856"/>
<dbReference type="InterPro" id="IPR018616">
    <property type="entry name" value="GUCD1"/>
</dbReference>
<evidence type="ECO:0000313" key="2">
    <source>
        <dbReference type="EMBL" id="TPX47646.1"/>
    </source>
</evidence>
<feature type="region of interest" description="Disordered" evidence="1">
    <location>
        <begin position="159"/>
        <end position="319"/>
    </location>
</feature>
<dbReference type="EMBL" id="QEAN01000084">
    <property type="protein sequence ID" value="TPX49328.1"/>
    <property type="molecule type" value="Genomic_DNA"/>
</dbReference>
<comment type="caution">
    <text evidence="2">The sequence shown here is derived from an EMBL/GenBank/DDBJ whole genome shotgun (WGS) entry which is preliminary data.</text>
</comment>
<feature type="compositionally biased region" description="Polar residues" evidence="1">
    <location>
        <begin position="190"/>
        <end position="205"/>
    </location>
</feature>
<feature type="compositionally biased region" description="Low complexity" evidence="1">
    <location>
        <begin position="206"/>
        <end position="217"/>
    </location>
</feature>
<dbReference type="OrthoDB" id="206796at2759"/>
<dbReference type="Proteomes" id="UP000320475">
    <property type="component" value="Unassembled WGS sequence"/>
</dbReference>
<organism evidence="2 5">
    <name type="scientific">Synchytrium endobioticum</name>
    <dbReference type="NCBI Taxonomy" id="286115"/>
    <lineage>
        <taxon>Eukaryota</taxon>
        <taxon>Fungi</taxon>
        <taxon>Fungi incertae sedis</taxon>
        <taxon>Chytridiomycota</taxon>
        <taxon>Chytridiomycota incertae sedis</taxon>
        <taxon>Chytridiomycetes</taxon>
        <taxon>Synchytriales</taxon>
        <taxon>Synchytriaceae</taxon>
        <taxon>Synchytrium</taxon>
    </lineage>
</organism>